<protein>
    <recommendedName>
        <fullName evidence="9">Riboflavin transporter</fullName>
    </recommendedName>
</protein>
<feature type="transmembrane region" description="Helical" evidence="9">
    <location>
        <begin position="112"/>
        <end position="133"/>
    </location>
</feature>
<evidence type="ECO:0000256" key="2">
    <source>
        <dbReference type="ARBA" id="ARBA00004651"/>
    </source>
</evidence>
<feature type="transmembrane region" description="Helical" evidence="9">
    <location>
        <begin position="291"/>
        <end position="312"/>
    </location>
</feature>
<evidence type="ECO:0000313" key="11">
    <source>
        <dbReference type="EMBL" id="CAF4215539.1"/>
    </source>
</evidence>
<keyword evidence="7 9" id="KW-1133">Transmembrane helix</keyword>
<feature type="transmembrane region" description="Helical" evidence="9">
    <location>
        <begin position="258"/>
        <end position="285"/>
    </location>
</feature>
<feature type="transmembrane region" description="Helical" evidence="9">
    <location>
        <begin position="319"/>
        <end position="339"/>
    </location>
</feature>
<evidence type="ECO:0000256" key="5">
    <source>
        <dbReference type="ARBA" id="ARBA00022475"/>
    </source>
</evidence>
<keyword evidence="12" id="KW-1185">Reference proteome</keyword>
<evidence type="ECO:0000256" key="3">
    <source>
        <dbReference type="ARBA" id="ARBA00006366"/>
    </source>
</evidence>
<evidence type="ECO:0000256" key="9">
    <source>
        <dbReference type="RuleBase" id="RU368035"/>
    </source>
</evidence>
<sequence length="386" mass="43722">MAVLWASRVTYLLILIFNLSTWIDLIGIWTELPLIVAHLPEGWTLPSIISMITCLSNIYPLIIIVIRCIRGSKNFSEIPHIYAVIFIGIGGCMVLGLFWHKTFYLFHQQRSVIFLVATFFLSMLDCSSSLIYFDYMKRFRPKYLNAMFFGEGLTGLIPALIAFAQGIGGEITCESGHKPSYSRPRFSVKIYFFILAALITCSLFAFILLQWTSIAQSGDALEKRDETMIIEDQNVKQVFIVKPVTTLVTRNYISKTNYYFLLILNTINALIVYGCLPSLITYAVLPYGQRAFYYCSVLAPLTFPLACFLNLVLKSKLRLIIVCSFISTAGILFIFYIAFNSPCPILHDTTKGAILVTVIWCTISFSSAYIRVRIGNIIKTSWSNEN</sequence>
<dbReference type="OrthoDB" id="9995836at2759"/>
<evidence type="ECO:0000256" key="4">
    <source>
        <dbReference type="ARBA" id="ARBA00022448"/>
    </source>
</evidence>
<comment type="catalytic activity">
    <reaction evidence="1 9">
        <text>riboflavin(in) = riboflavin(out)</text>
        <dbReference type="Rhea" id="RHEA:35015"/>
        <dbReference type="ChEBI" id="CHEBI:57986"/>
    </reaction>
</comment>
<dbReference type="EMBL" id="CAJOBC010062756">
    <property type="protein sequence ID" value="CAF4215539.1"/>
    <property type="molecule type" value="Genomic_DNA"/>
</dbReference>
<feature type="transmembrane region" description="Helical" evidence="9">
    <location>
        <begin position="48"/>
        <end position="69"/>
    </location>
</feature>
<comment type="subcellular location">
    <subcellularLocation>
        <location evidence="2 9">Cell membrane</location>
        <topology evidence="2 9">Multi-pass membrane protein</topology>
    </subcellularLocation>
</comment>
<name>A0A815H1F6_9BILA</name>
<keyword evidence="6 9" id="KW-0812">Transmembrane</keyword>
<accession>A0A815H1F6</accession>
<dbReference type="GO" id="GO:0032217">
    <property type="term" value="F:riboflavin transmembrane transporter activity"/>
    <property type="evidence" value="ECO:0007669"/>
    <property type="project" value="UniProtKB-UniRule"/>
</dbReference>
<dbReference type="Proteomes" id="UP000681722">
    <property type="component" value="Unassembled WGS sequence"/>
</dbReference>
<feature type="non-terminal residue" evidence="10">
    <location>
        <position position="386"/>
    </location>
</feature>
<dbReference type="PANTHER" id="PTHR12929">
    <property type="entry name" value="SOLUTE CARRIER FAMILY 52"/>
    <property type="match status" value="1"/>
</dbReference>
<feature type="transmembrane region" description="Helical" evidence="9">
    <location>
        <begin position="145"/>
        <end position="168"/>
    </location>
</feature>
<evidence type="ECO:0000313" key="12">
    <source>
        <dbReference type="Proteomes" id="UP000663829"/>
    </source>
</evidence>
<keyword evidence="8 9" id="KW-0472">Membrane</keyword>
<dbReference type="Pfam" id="PF06237">
    <property type="entry name" value="SLC52_ribofla_tr"/>
    <property type="match status" value="1"/>
</dbReference>
<keyword evidence="5 9" id="KW-1003">Cell membrane</keyword>
<keyword evidence="4 9" id="KW-0813">Transport</keyword>
<evidence type="ECO:0000256" key="8">
    <source>
        <dbReference type="ARBA" id="ARBA00023136"/>
    </source>
</evidence>
<reference evidence="10" key="1">
    <citation type="submission" date="2021-02" db="EMBL/GenBank/DDBJ databases">
        <authorList>
            <person name="Nowell W R."/>
        </authorList>
    </citation>
    <scope>NUCLEOTIDE SEQUENCE</scope>
</reference>
<evidence type="ECO:0000313" key="10">
    <source>
        <dbReference type="EMBL" id="CAF1348060.1"/>
    </source>
</evidence>
<dbReference type="Proteomes" id="UP000663829">
    <property type="component" value="Unassembled WGS sequence"/>
</dbReference>
<dbReference type="EMBL" id="CAJNOQ010014760">
    <property type="protein sequence ID" value="CAF1348060.1"/>
    <property type="molecule type" value="Genomic_DNA"/>
</dbReference>
<feature type="transmembrane region" description="Helical" evidence="9">
    <location>
        <begin position="81"/>
        <end position="100"/>
    </location>
</feature>
<proteinExistence type="inferred from homology"/>
<comment type="function">
    <text evidence="9">Plasma membrane transporter mediating the uptake by cells of the water soluble vitamin B2/riboflavin that plays a key role in biochemical oxidation-reduction reactions of the carbohydrate, lipid, and amino acid metabolism.</text>
</comment>
<dbReference type="AlphaFoldDB" id="A0A815H1F6"/>
<feature type="transmembrane region" description="Helical" evidence="9">
    <location>
        <begin position="188"/>
        <end position="209"/>
    </location>
</feature>
<comment type="caution">
    <text evidence="10">The sequence shown here is derived from an EMBL/GenBank/DDBJ whole genome shotgun (WGS) entry which is preliminary data.</text>
</comment>
<feature type="transmembrane region" description="Helical" evidence="9">
    <location>
        <begin position="12"/>
        <end position="36"/>
    </location>
</feature>
<dbReference type="InterPro" id="IPR009357">
    <property type="entry name" value="Riboflavin_transptr"/>
</dbReference>
<gene>
    <name evidence="10" type="ORF">GPM918_LOCUS30766</name>
    <name evidence="11" type="ORF">SRO942_LOCUS31389</name>
</gene>
<feature type="transmembrane region" description="Helical" evidence="9">
    <location>
        <begin position="351"/>
        <end position="370"/>
    </location>
</feature>
<evidence type="ECO:0000256" key="1">
    <source>
        <dbReference type="ARBA" id="ARBA00000215"/>
    </source>
</evidence>
<evidence type="ECO:0000256" key="7">
    <source>
        <dbReference type="ARBA" id="ARBA00022989"/>
    </source>
</evidence>
<organism evidence="10 12">
    <name type="scientific">Didymodactylos carnosus</name>
    <dbReference type="NCBI Taxonomy" id="1234261"/>
    <lineage>
        <taxon>Eukaryota</taxon>
        <taxon>Metazoa</taxon>
        <taxon>Spiralia</taxon>
        <taxon>Gnathifera</taxon>
        <taxon>Rotifera</taxon>
        <taxon>Eurotatoria</taxon>
        <taxon>Bdelloidea</taxon>
        <taxon>Philodinida</taxon>
        <taxon>Philodinidae</taxon>
        <taxon>Didymodactylos</taxon>
    </lineage>
</organism>
<evidence type="ECO:0000256" key="6">
    <source>
        <dbReference type="ARBA" id="ARBA00022692"/>
    </source>
</evidence>
<dbReference type="GO" id="GO:0005886">
    <property type="term" value="C:plasma membrane"/>
    <property type="evidence" value="ECO:0007669"/>
    <property type="project" value="UniProtKB-SubCell"/>
</dbReference>
<dbReference type="PANTHER" id="PTHR12929:SF10">
    <property type="entry name" value="RIBOFLAVIN TRANSPORTER"/>
    <property type="match status" value="1"/>
</dbReference>
<comment type="similarity">
    <text evidence="3 9">Belongs to the riboflavin transporter family.</text>
</comment>